<sequence>MVGGRKPPSRLTPVYKNLQVHEQPSRAPAGVSTALFMKPRQHPGPRGRGSSSSCPPPPPTGSQEAENRQPLDQDRPQKPTRCSPVG</sequence>
<feature type="compositionally biased region" description="Basic and acidic residues" evidence="1">
    <location>
        <begin position="65"/>
        <end position="77"/>
    </location>
</feature>
<gene>
    <name evidence="2" type="ORF">PBY51_011178</name>
</gene>
<evidence type="ECO:0000313" key="2">
    <source>
        <dbReference type="EMBL" id="KAK5857972.1"/>
    </source>
</evidence>
<dbReference type="EMBL" id="JAUZQC010000016">
    <property type="protein sequence ID" value="KAK5857972.1"/>
    <property type="molecule type" value="Genomic_DNA"/>
</dbReference>
<name>A0AAN7XAR6_ELEMC</name>
<reference evidence="2 3" key="1">
    <citation type="journal article" date="2023" name="Genes (Basel)">
        <title>Chromosome-Level Genome Assembly and Circadian Gene Repertoire of the Patagonia Blennie Eleginops maclovinus-The Closest Ancestral Proxy of Antarctic Cryonotothenioids.</title>
        <authorList>
            <person name="Cheng C.C."/>
            <person name="Rivera-Colon A.G."/>
            <person name="Minhas B.F."/>
            <person name="Wilson L."/>
            <person name="Rayamajhi N."/>
            <person name="Vargas-Chacoff L."/>
            <person name="Catchen J.M."/>
        </authorList>
    </citation>
    <scope>NUCLEOTIDE SEQUENCE [LARGE SCALE GENOMIC DNA]</scope>
    <source>
        <strain evidence="2">JMC-PN-2008</strain>
    </source>
</reference>
<evidence type="ECO:0000256" key="1">
    <source>
        <dbReference type="SAM" id="MobiDB-lite"/>
    </source>
</evidence>
<accession>A0AAN7XAR6</accession>
<evidence type="ECO:0000313" key="3">
    <source>
        <dbReference type="Proteomes" id="UP001346869"/>
    </source>
</evidence>
<protein>
    <submittedName>
        <fullName evidence="2">Uncharacterized protein</fullName>
    </submittedName>
</protein>
<reference evidence="2 3" key="2">
    <citation type="journal article" date="2023" name="Mol. Biol. Evol.">
        <title>Genomics of Secondarily Temperate Adaptation in the Only Non-Antarctic Icefish.</title>
        <authorList>
            <person name="Rivera-Colon A.G."/>
            <person name="Rayamajhi N."/>
            <person name="Minhas B.F."/>
            <person name="Madrigal G."/>
            <person name="Bilyk K.T."/>
            <person name="Yoon V."/>
            <person name="Hune M."/>
            <person name="Gregory S."/>
            <person name="Cheng C.H.C."/>
            <person name="Catchen J.M."/>
        </authorList>
    </citation>
    <scope>NUCLEOTIDE SEQUENCE [LARGE SCALE GENOMIC DNA]</scope>
    <source>
        <strain evidence="2">JMC-PN-2008</strain>
    </source>
</reference>
<comment type="caution">
    <text evidence="2">The sequence shown here is derived from an EMBL/GenBank/DDBJ whole genome shotgun (WGS) entry which is preliminary data.</text>
</comment>
<feature type="region of interest" description="Disordered" evidence="1">
    <location>
        <begin position="1"/>
        <end position="86"/>
    </location>
</feature>
<dbReference type="AlphaFoldDB" id="A0AAN7XAR6"/>
<organism evidence="2 3">
    <name type="scientific">Eleginops maclovinus</name>
    <name type="common">Patagonian blennie</name>
    <name type="synonym">Eleginus maclovinus</name>
    <dbReference type="NCBI Taxonomy" id="56733"/>
    <lineage>
        <taxon>Eukaryota</taxon>
        <taxon>Metazoa</taxon>
        <taxon>Chordata</taxon>
        <taxon>Craniata</taxon>
        <taxon>Vertebrata</taxon>
        <taxon>Euteleostomi</taxon>
        <taxon>Actinopterygii</taxon>
        <taxon>Neopterygii</taxon>
        <taxon>Teleostei</taxon>
        <taxon>Neoteleostei</taxon>
        <taxon>Acanthomorphata</taxon>
        <taxon>Eupercaria</taxon>
        <taxon>Perciformes</taxon>
        <taxon>Notothenioidei</taxon>
        <taxon>Eleginopidae</taxon>
        <taxon>Eleginops</taxon>
    </lineage>
</organism>
<keyword evidence="3" id="KW-1185">Reference proteome</keyword>
<proteinExistence type="predicted"/>
<dbReference type="Proteomes" id="UP001346869">
    <property type="component" value="Unassembled WGS sequence"/>
</dbReference>